<evidence type="ECO:0000313" key="2">
    <source>
        <dbReference type="Proteomes" id="UP000289546"/>
    </source>
</evidence>
<name>A0A4Q0S377_9BRAD</name>
<reference evidence="1 2" key="1">
    <citation type="submission" date="2015-04" db="EMBL/GenBank/DDBJ databases">
        <title>Comparative genomics of rhizobia nodulating Arachis hypogaea in China.</title>
        <authorList>
            <person name="Li Y."/>
        </authorList>
    </citation>
    <scope>NUCLEOTIDE SEQUENCE [LARGE SCALE GENOMIC DNA]</scope>
    <source>
        <strain evidence="1 2">CCBAU 51757</strain>
    </source>
</reference>
<dbReference type="AlphaFoldDB" id="A0A4Q0S377"/>
<sequence>MRKQTSLVVLVAALPLLSGCGQRVPEDKAAFVGEWHARAMDVELTKDGIVHYKRVTDGTAIGEVTTTINAPLRRFEGDNFVVGIPFLSTTFEVSTPPHQEAGTWKMVVDGLELTRAP</sequence>
<organism evidence="1 2">
    <name type="scientific">Bradyrhizobium nanningense</name>
    <dbReference type="NCBI Taxonomy" id="1325118"/>
    <lineage>
        <taxon>Bacteria</taxon>
        <taxon>Pseudomonadati</taxon>
        <taxon>Pseudomonadota</taxon>
        <taxon>Alphaproteobacteria</taxon>
        <taxon>Hyphomicrobiales</taxon>
        <taxon>Nitrobacteraceae</taxon>
        <taxon>Bradyrhizobium</taxon>
    </lineage>
</organism>
<gene>
    <name evidence="1" type="ORF">XH99_17470</name>
</gene>
<dbReference type="EMBL" id="LBJQ01000079">
    <property type="protein sequence ID" value="RXH27041.1"/>
    <property type="molecule type" value="Genomic_DNA"/>
</dbReference>
<dbReference type="OrthoDB" id="583175at2"/>
<dbReference type="PROSITE" id="PS51257">
    <property type="entry name" value="PROKAR_LIPOPROTEIN"/>
    <property type="match status" value="1"/>
</dbReference>
<dbReference type="Proteomes" id="UP000289546">
    <property type="component" value="Unassembled WGS sequence"/>
</dbReference>
<protein>
    <recommendedName>
        <fullName evidence="3">Lipoprotein</fullName>
    </recommendedName>
</protein>
<comment type="caution">
    <text evidence="1">The sequence shown here is derived from an EMBL/GenBank/DDBJ whole genome shotgun (WGS) entry which is preliminary data.</text>
</comment>
<evidence type="ECO:0008006" key="3">
    <source>
        <dbReference type="Google" id="ProtNLM"/>
    </source>
</evidence>
<proteinExistence type="predicted"/>
<dbReference type="RefSeq" id="WP_128919190.1">
    <property type="nucleotide sequence ID" value="NZ_LBJC01000080.1"/>
</dbReference>
<evidence type="ECO:0000313" key="1">
    <source>
        <dbReference type="EMBL" id="RXH27041.1"/>
    </source>
</evidence>
<accession>A0A4Q0S377</accession>
<keyword evidence="2" id="KW-1185">Reference proteome</keyword>